<dbReference type="InterPro" id="IPR000178">
    <property type="entry name" value="TF_IF2_bacterial-like"/>
</dbReference>
<dbReference type="PANTHER" id="PTHR43381">
    <property type="entry name" value="TRANSLATION INITIATION FACTOR IF-2-RELATED"/>
    <property type="match status" value="1"/>
</dbReference>
<evidence type="ECO:0000256" key="3">
    <source>
        <dbReference type="ARBA" id="ARBA00022490"/>
    </source>
</evidence>
<dbReference type="InterPro" id="IPR044145">
    <property type="entry name" value="IF2_II"/>
</dbReference>
<dbReference type="SUPFAM" id="SSF52540">
    <property type="entry name" value="P-loop containing nucleoside triphosphate hydrolases"/>
    <property type="match status" value="1"/>
</dbReference>
<dbReference type="GO" id="GO:0005829">
    <property type="term" value="C:cytosol"/>
    <property type="evidence" value="ECO:0007669"/>
    <property type="project" value="TreeGrafter"/>
</dbReference>
<feature type="region of interest" description="Disordered" evidence="8">
    <location>
        <begin position="65"/>
        <end position="120"/>
    </location>
</feature>
<dbReference type="Pfam" id="PF22042">
    <property type="entry name" value="EF-G_D2"/>
    <property type="match status" value="1"/>
</dbReference>
<dbReference type="Gene3D" id="2.40.30.10">
    <property type="entry name" value="Translation factors"/>
    <property type="match status" value="2"/>
</dbReference>
<evidence type="ECO:0000256" key="5">
    <source>
        <dbReference type="ARBA" id="ARBA00022741"/>
    </source>
</evidence>
<dbReference type="CDD" id="cd01887">
    <property type="entry name" value="IF2_eIF5B"/>
    <property type="match status" value="1"/>
</dbReference>
<dbReference type="SUPFAM" id="SSF52156">
    <property type="entry name" value="Initiation factor IF2/eIF5b, domain 3"/>
    <property type="match status" value="1"/>
</dbReference>
<evidence type="ECO:0000259" key="9">
    <source>
        <dbReference type="PROSITE" id="PS51722"/>
    </source>
</evidence>
<dbReference type="GO" id="GO:0003924">
    <property type="term" value="F:GTPase activity"/>
    <property type="evidence" value="ECO:0007669"/>
    <property type="project" value="InterPro"/>
</dbReference>
<dbReference type="PROSITE" id="PS01176">
    <property type="entry name" value="IF2"/>
    <property type="match status" value="1"/>
</dbReference>
<dbReference type="InterPro" id="IPR036925">
    <property type="entry name" value="TIF_IF2_dom3_sf"/>
</dbReference>
<dbReference type="FunFam" id="3.40.50.300:FF:000019">
    <property type="entry name" value="Translation initiation factor IF-2"/>
    <property type="match status" value="1"/>
</dbReference>
<feature type="compositionally biased region" description="Basic and acidic residues" evidence="8">
    <location>
        <begin position="103"/>
        <end position="120"/>
    </location>
</feature>
<dbReference type="GO" id="GO:0005525">
    <property type="term" value="F:GTP binding"/>
    <property type="evidence" value="ECO:0007669"/>
    <property type="project" value="UniProtKB-KW"/>
</dbReference>
<dbReference type="PRINTS" id="PR00449">
    <property type="entry name" value="RASTRNSFRMNG"/>
</dbReference>
<dbReference type="InterPro" id="IPR009000">
    <property type="entry name" value="Transl_B-barrel_sf"/>
</dbReference>
<keyword evidence="4 10" id="KW-0396">Initiation factor</keyword>
<dbReference type="InterPro" id="IPR000795">
    <property type="entry name" value="T_Tr_GTP-bd_dom"/>
</dbReference>
<dbReference type="PROSITE" id="PS51722">
    <property type="entry name" value="G_TR_2"/>
    <property type="match status" value="1"/>
</dbReference>
<dbReference type="Pfam" id="PF03144">
    <property type="entry name" value="GTP_EFTU_D2"/>
    <property type="match status" value="1"/>
</dbReference>
<dbReference type="GO" id="GO:0003743">
    <property type="term" value="F:translation initiation factor activity"/>
    <property type="evidence" value="ECO:0007669"/>
    <property type="project" value="UniProtKB-KW"/>
</dbReference>
<dbReference type="NCBIfam" id="TIGR00231">
    <property type="entry name" value="small_GTP"/>
    <property type="match status" value="1"/>
</dbReference>
<dbReference type="Gene3D" id="3.40.50.300">
    <property type="entry name" value="P-loop containing nucleotide triphosphate hydrolases"/>
    <property type="match status" value="1"/>
</dbReference>
<feature type="region of interest" description="Disordered" evidence="8">
    <location>
        <begin position="133"/>
        <end position="161"/>
    </location>
</feature>
<keyword evidence="3" id="KW-0963">Cytoplasm</keyword>
<dbReference type="InterPro" id="IPR027417">
    <property type="entry name" value="P-loop_NTPase"/>
</dbReference>
<feature type="domain" description="Tr-type G" evidence="9">
    <location>
        <begin position="258"/>
        <end position="425"/>
    </location>
</feature>
<dbReference type="EMBL" id="UOEA01000023">
    <property type="protein sequence ID" value="VAV82615.1"/>
    <property type="molecule type" value="Genomic_DNA"/>
</dbReference>
<dbReference type="Pfam" id="PF00009">
    <property type="entry name" value="GTP_EFTU"/>
    <property type="match status" value="1"/>
</dbReference>
<dbReference type="FunFam" id="3.40.50.10050:FF:000001">
    <property type="entry name" value="Translation initiation factor IF-2"/>
    <property type="match status" value="1"/>
</dbReference>
<gene>
    <name evidence="10" type="ORF">MNBD_DELTA01-1652</name>
</gene>
<proteinExistence type="inferred from homology"/>
<keyword evidence="5" id="KW-0547">Nucleotide-binding</keyword>
<dbReference type="NCBIfam" id="TIGR00487">
    <property type="entry name" value="IF-2"/>
    <property type="match status" value="1"/>
</dbReference>
<evidence type="ECO:0000313" key="10">
    <source>
        <dbReference type="EMBL" id="VAV82615.1"/>
    </source>
</evidence>
<dbReference type="AlphaFoldDB" id="A0A3B0RGZ8"/>
<dbReference type="FunFam" id="2.40.30.10:FF:000007">
    <property type="entry name" value="Translation initiation factor IF-2"/>
    <property type="match status" value="1"/>
</dbReference>
<evidence type="ECO:0000256" key="1">
    <source>
        <dbReference type="ARBA" id="ARBA00004496"/>
    </source>
</evidence>
<dbReference type="FunFam" id="2.40.30.10:FF:000008">
    <property type="entry name" value="Translation initiation factor IF-2"/>
    <property type="match status" value="1"/>
</dbReference>
<dbReference type="InterPro" id="IPR015760">
    <property type="entry name" value="TIF_IF2"/>
</dbReference>
<organism evidence="10">
    <name type="scientific">hydrothermal vent metagenome</name>
    <dbReference type="NCBI Taxonomy" id="652676"/>
    <lineage>
        <taxon>unclassified sequences</taxon>
        <taxon>metagenomes</taxon>
        <taxon>ecological metagenomes</taxon>
    </lineage>
</organism>
<evidence type="ECO:0000256" key="6">
    <source>
        <dbReference type="ARBA" id="ARBA00022917"/>
    </source>
</evidence>
<reference evidence="10" key="1">
    <citation type="submission" date="2018-06" db="EMBL/GenBank/DDBJ databases">
        <authorList>
            <person name="Zhirakovskaya E."/>
        </authorList>
    </citation>
    <scope>NUCLEOTIDE SEQUENCE</scope>
</reference>
<dbReference type="SUPFAM" id="SSF50447">
    <property type="entry name" value="Translation proteins"/>
    <property type="match status" value="2"/>
</dbReference>
<dbReference type="InterPro" id="IPR023115">
    <property type="entry name" value="TIF_IF2_dom3"/>
</dbReference>
<dbReference type="InterPro" id="IPR005225">
    <property type="entry name" value="Small_GTP-bd"/>
</dbReference>
<dbReference type="InterPro" id="IPR053905">
    <property type="entry name" value="EF-G-like_DII"/>
</dbReference>
<dbReference type="Pfam" id="PF04760">
    <property type="entry name" value="IF2_N"/>
    <property type="match status" value="1"/>
</dbReference>
<feature type="compositionally biased region" description="Low complexity" evidence="8">
    <location>
        <begin position="89"/>
        <end position="101"/>
    </location>
</feature>
<evidence type="ECO:0000256" key="4">
    <source>
        <dbReference type="ARBA" id="ARBA00022540"/>
    </source>
</evidence>
<dbReference type="InterPro" id="IPR006847">
    <property type="entry name" value="IF2_N"/>
</dbReference>
<comment type="subcellular location">
    <subcellularLocation>
        <location evidence="1">Cytoplasm</location>
    </subcellularLocation>
</comment>
<dbReference type="InterPro" id="IPR004161">
    <property type="entry name" value="EFTu-like_2"/>
</dbReference>
<dbReference type="PANTHER" id="PTHR43381:SF5">
    <property type="entry name" value="TR-TYPE G DOMAIN-CONTAINING PROTEIN"/>
    <property type="match status" value="1"/>
</dbReference>
<protein>
    <submittedName>
        <fullName evidence="10">Translation initiation factor 2</fullName>
    </submittedName>
</protein>
<name>A0A3B0RGZ8_9ZZZZ</name>
<evidence type="ECO:0000256" key="8">
    <source>
        <dbReference type="SAM" id="MobiDB-lite"/>
    </source>
</evidence>
<dbReference type="HAMAP" id="MF_00100_B">
    <property type="entry name" value="IF_2_B"/>
    <property type="match status" value="1"/>
</dbReference>
<sequence>MTENENEIKGKIVEKRIKKTVIRRRAVKPTPEEKAAAEEAVKAAEAALAPPPEQVVIAEEAVKEPVAAAPTPQEAKARKTPKAADKKAAAPAAAAAAPAQADGVREDSRDKDKGKVKREVKVFNKEVKKVDRTFPGKQMYRRGKRYQMRDNRRRSNISPSRELKKTEITVTKTEKRIVKIAEAISVGEFSQKIGVKAGEIIRKLMDLGIMATVNQTLDIESATIIAQNYDYEVESVALQEETLLEAGINLEELGEGDLRAPVVTVMGHVDHGKTSLLDAIRRTNVASDEAGGITQHIGAYHVHLDKGDVTFLDTPGHEAFTAMRARGARATDIVVLVVAANDGVMPQTIEAINHAKAAEVPIIVAINKIDLPEANPEKIRQSLTEFGLVSEDWGGDTIFVEVSAKKGQNITGLLEMILLQAEILELKANVDIPASGIVVESRLDKGKGPVATVLIQNGTLKVGDTCVAGEHFGKIRAMISDWGKRVKEAGPSMPVKILGLSGVPEAGDTFSAVKDEATARQITGMRQRKARELEHASSSKISLADLYEQITAGEVKELNVVVKADVQGSAEAVKDALLKLSTEKVGLKIIHNAVGGINEGDVMLASASNAIIIGFNVRPDVNATQICERENVDLRLYNIIYNLTDDIRNAMEGLLEPIIREETIGSVEVREVFKVTKVGTIAGAYVTDGKVARNAKVRLVRDSVVIYEGSISSLKRFKEDAKEVTSGYECGIGIEGYNDIKVGDVIEAYVVKEEAAKL</sequence>
<keyword evidence="6" id="KW-0648">Protein biosynthesis</keyword>
<evidence type="ECO:0000256" key="2">
    <source>
        <dbReference type="ARBA" id="ARBA00007733"/>
    </source>
</evidence>
<dbReference type="Pfam" id="PF11987">
    <property type="entry name" value="IF-2"/>
    <property type="match status" value="1"/>
</dbReference>
<dbReference type="CDD" id="cd03702">
    <property type="entry name" value="IF2_mtIF2_II"/>
    <property type="match status" value="1"/>
</dbReference>
<keyword evidence="7" id="KW-0342">GTP-binding</keyword>
<dbReference type="Gene3D" id="3.40.50.10050">
    <property type="entry name" value="Translation initiation factor IF- 2, domain 3"/>
    <property type="match status" value="1"/>
</dbReference>
<comment type="similarity">
    <text evidence="2">Belongs to the TRAFAC class translation factor GTPase superfamily. Classic translation factor GTPase family. IF-2 subfamily.</text>
</comment>
<evidence type="ECO:0000256" key="7">
    <source>
        <dbReference type="ARBA" id="ARBA00023134"/>
    </source>
</evidence>
<feature type="compositionally biased region" description="Basic residues" evidence="8">
    <location>
        <begin position="139"/>
        <end position="155"/>
    </location>
</feature>
<dbReference type="CDD" id="cd03692">
    <property type="entry name" value="mtIF2_IVc"/>
    <property type="match status" value="1"/>
</dbReference>
<accession>A0A3B0RGZ8</accession>